<feature type="compositionally biased region" description="Low complexity" evidence="4">
    <location>
        <begin position="268"/>
        <end position="283"/>
    </location>
</feature>
<dbReference type="PANTHER" id="PTHR44943:SF8">
    <property type="entry name" value="TPR REPEAT-CONTAINING PROTEIN MJ0263"/>
    <property type="match status" value="1"/>
</dbReference>
<feature type="repeat" description="TPR" evidence="3">
    <location>
        <begin position="407"/>
        <end position="440"/>
    </location>
</feature>
<dbReference type="Proteomes" id="UP000199181">
    <property type="component" value="Unassembled WGS sequence"/>
</dbReference>
<dbReference type="InterPro" id="IPR051685">
    <property type="entry name" value="Ycf3/AcsC/BcsC/TPR_MFPF"/>
</dbReference>
<gene>
    <name evidence="7" type="ORF">SAMN05443639_108244</name>
</gene>
<keyword evidence="2 3" id="KW-0802">TPR repeat</keyword>
<dbReference type="InterPro" id="IPR011723">
    <property type="entry name" value="Znf/thioredoxin_put"/>
</dbReference>
<feature type="transmembrane region" description="Helical" evidence="5">
    <location>
        <begin position="200"/>
        <end position="217"/>
    </location>
</feature>
<dbReference type="PROSITE" id="PS50293">
    <property type="entry name" value="TPR_REGION"/>
    <property type="match status" value="1"/>
</dbReference>
<dbReference type="Pfam" id="PF13717">
    <property type="entry name" value="Zn_ribbon_4"/>
    <property type="match status" value="1"/>
</dbReference>
<evidence type="ECO:0000259" key="6">
    <source>
        <dbReference type="Pfam" id="PF13717"/>
    </source>
</evidence>
<dbReference type="SMART" id="SM00028">
    <property type="entry name" value="TPR"/>
    <property type="match status" value="3"/>
</dbReference>
<sequence>MDVRCDRCKSQYQLEDARIPEAGLTVQCPSCQYVFGLKKKSLLITLPVKPGQEQSSPVVVLGSAASAAASEEGPEPGLPPAGAGERSREWRVRQASGNVFSLKDLTTLQKWIIERKVVRDDEISLTGDSWKRLGDIAELATFFQVLDEAQRASLLQAQMELGKALGTPKPGAPIGGTPASAGNLSPRPQGPVAMRRGSPLPLLVLLLLGAGGAFYYFQVWGPQREEAARAESARQEEERQAQLRAERAAAEASPVAPDAEGGNDPSDAGKALAAAVPPASQDAGSGEDAVELVDVGALPDADAGADAGEAVDAGVEADAGTDLDGGSPPVKRPEPVRDYNYYMAQGNRLRARERFVAAAEAFANAAELEPERAEPYSGRGLALLDLGNPQEAAPEFEQALRLNPRYGEAMIGLAETYRSQGKKAEAIRYYQRYLEILPEGPEAEVARSAIERLMQ</sequence>
<feature type="region of interest" description="Disordered" evidence="4">
    <location>
        <begin position="229"/>
        <end position="287"/>
    </location>
</feature>
<dbReference type="PANTHER" id="PTHR44943">
    <property type="entry name" value="CELLULOSE SYNTHASE OPERON PROTEIN C"/>
    <property type="match status" value="1"/>
</dbReference>
<dbReference type="Pfam" id="PF13432">
    <property type="entry name" value="TPR_16"/>
    <property type="match status" value="1"/>
</dbReference>
<dbReference type="InterPro" id="IPR011990">
    <property type="entry name" value="TPR-like_helical_dom_sf"/>
</dbReference>
<name>A0A1I0JY69_9BACT</name>
<evidence type="ECO:0000256" key="1">
    <source>
        <dbReference type="ARBA" id="ARBA00022737"/>
    </source>
</evidence>
<feature type="compositionally biased region" description="Basic and acidic residues" evidence="4">
    <location>
        <begin position="229"/>
        <end position="249"/>
    </location>
</feature>
<evidence type="ECO:0000256" key="5">
    <source>
        <dbReference type="SAM" id="Phobius"/>
    </source>
</evidence>
<dbReference type="RefSeq" id="WP_093521920.1">
    <property type="nucleotide sequence ID" value="NZ_FOIJ01000008.1"/>
</dbReference>
<feature type="repeat" description="TPR" evidence="3">
    <location>
        <begin position="373"/>
        <end position="406"/>
    </location>
</feature>
<dbReference type="SUPFAM" id="SSF48452">
    <property type="entry name" value="TPR-like"/>
    <property type="match status" value="1"/>
</dbReference>
<dbReference type="AlphaFoldDB" id="A0A1I0JY69"/>
<dbReference type="InterPro" id="IPR019734">
    <property type="entry name" value="TPR_rpt"/>
</dbReference>
<dbReference type="PROSITE" id="PS50005">
    <property type="entry name" value="TPR"/>
    <property type="match status" value="2"/>
</dbReference>
<keyword evidence="5" id="KW-0812">Transmembrane</keyword>
<keyword evidence="5" id="KW-0472">Membrane</keyword>
<dbReference type="EMBL" id="FOIJ01000008">
    <property type="protein sequence ID" value="SEU15811.1"/>
    <property type="molecule type" value="Genomic_DNA"/>
</dbReference>
<proteinExistence type="predicted"/>
<evidence type="ECO:0000313" key="7">
    <source>
        <dbReference type="EMBL" id="SEU15811.1"/>
    </source>
</evidence>
<feature type="region of interest" description="Disordered" evidence="4">
    <location>
        <begin position="168"/>
        <end position="193"/>
    </location>
</feature>
<reference evidence="8" key="1">
    <citation type="submission" date="2016-10" db="EMBL/GenBank/DDBJ databases">
        <authorList>
            <person name="Varghese N."/>
            <person name="Submissions S."/>
        </authorList>
    </citation>
    <scope>NUCLEOTIDE SEQUENCE [LARGE SCALE GENOMIC DNA]</scope>
    <source>
        <strain evidence="8">DSM 16858</strain>
    </source>
</reference>
<organism evidence="7 8">
    <name type="scientific">Stigmatella erecta</name>
    <dbReference type="NCBI Taxonomy" id="83460"/>
    <lineage>
        <taxon>Bacteria</taxon>
        <taxon>Pseudomonadati</taxon>
        <taxon>Myxococcota</taxon>
        <taxon>Myxococcia</taxon>
        <taxon>Myxococcales</taxon>
        <taxon>Cystobacterineae</taxon>
        <taxon>Archangiaceae</taxon>
        <taxon>Stigmatella</taxon>
    </lineage>
</organism>
<keyword evidence="5" id="KW-1133">Transmembrane helix</keyword>
<keyword evidence="8" id="KW-1185">Reference proteome</keyword>
<protein>
    <submittedName>
        <fullName evidence="7">MJ0042 family finger-like domain-containing protein</fullName>
    </submittedName>
</protein>
<evidence type="ECO:0000313" key="8">
    <source>
        <dbReference type="Proteomes" id="UP000199181"/>
    </source>
</evidence>
<evidence type="ECO:0000256" key="3">
    <source>
        <dbReference type="PROSITE-ProRule" id="PRU00339"/>
    </source>
</evidence>
<dbReference type="NCBIfam" id="TIGR02098">
    <property type="entry name" value="MJ0042_CXXC"/>
    <property type="match status" value="1"/>
</dbReference>
<accession>A0A1I0JY69</accession>
<dbReference type="Gene3D" id="1.25.40.10">
    <property type="entry name" value="Tetratricopeptide repeat domain"/>
    <property type="match status" value="1"/>
</dbReference>
<keyword evidence="1" id="KW-0677">Repeat</keyword>
<evidence type="ECO:0000256" key="2">
    <source>
        <dbReference type="ARBA" id="ARBA00022803"/>
    </source>
</evidence>
<feature type="domain" description="Zinc finger/thioredoxin putative" evidence="6">
    <location>
        <begin position="1"/>
        <end position="35"/>
    </location>
</feature>
<evidence type="ECO:0000256" key="4">
    <source>
        <dbReference type="SAM" id="MobiDB-lite"/>
    </source>
</evidence>